<evidence type="ECO:0000313" key="3">
    <source>
        <dbReference type="Proteomes" id="UP000198951"/>
    </source>
</evidence>
<proteinExistence type="predicted"/>
<sequence length="327" mass="39415">MKEENGNLKFIILLLSISLIWVWSWIFIDILVPIEQRSNFGDKFGFINSLFSGLALAVIIYSIILQQKELNLQRKELSDTRQEFKDQNFQTTFFNLIKTQQQIANEISTTIVNLKSYNSYSYYETNGRTFFMRSKFELKRIEQALKFPFENFKEWDEYDEHLHAPESEWEENSLFKSRKLAYTLKYYNINNQDWDNAQKLNDLELIKFIYVKFFNKFSHVYGHYFRHIYHILLFIDKSEEEKKAQLIQADEKTKVENEFYQYANFVQAQMTTPELFLTFYNSLAFPKFKKLIVKYNSLENLQKEELIYKKHNNVEGINLKSREDILS</sequence>
<dbReference type="RefSeq" id="WP_091093279.1">
    <property type="nucleotide sequence ID" value="NZ_FNRD01000015.1"/>
</dbReference>
<dbReference type="InterPro" id="IPR031709">
    <property type="entry name" value="PutAbiC"/>
</dbReference>
<organism evidence="2 3">
    <name type="scientific">Flavobacterium gillisiae</name>
    <dbReference type="NCBI Taxonomy" id="150146"/>
    <lineage>
        <taxon>Bacteria</taxon>
        <taxon>Pseudomonadati</taxon>
        <taxon>Bacteroidota</taxon>
        <taxon>Flavobacteriia</taxon>
        <taxon>Flavobacteriales</taxon>
        <taxon>Flavobacteriaceae</taxon>
        <taxon>Flavobacterium</taxon>
    </lineage>
</organism>
<name>A0A1H4FXK7_9FLAO</name>
<feature type="transmembrane region" description="Helical" evidence="1">
    <location>
        <begin position="12"/>
        <end position="34"/>
    </location>
</feature>
<evidence type="ECO:0000313" key="2">
    <source>
        <dbReference type="EMBL" id="SEB02055.1"/>
    </source>
</evidence>
<accession>A0A1H4FXK7</accession>
<dbReference type="OrthoDB" id="6678638at2"/>
<keyword evidence="1" id="KW-1133">Transmembrane helix</keyword>
<keyword evidence="1" id="KW-0812">Transmembrane</keyword>
<dbReference type="Pfam" id="PF16872">
    <property type="entry name" value="putAbiC"/>
    <property type="match status" value="1"/>
</dbReference>
<evidence type="ECO:0000256" key="1">
    <source>
        <dbReference type="SAM" id="Phobius"/>
    </source>
</evidence>
<dbReference type="EMBL" id="FNRD01000015">
    <property type="protein sequence ID" value="SEB02055.1"/>
    <property type="molecule type" value="Genomic_DNA"/>
</dbReference>
<keyword evidence="3" id="KW-1185">Reference proteome</keyword>
<reference evidence="3" key="1">
    <citation type="submission" date="2016-10" db="EMBL/GenBank/DDBJ databases">
        <authorList>
            <person name="Varghese N."/>
            <person name="Submissions S."/>
        </authorList>
    </citation>
    <scope>NUCLEOTIDE SEQUENCE [LARGE SCALE GENOMIC DNA]</scope>
    <source>
        <strain evidence="3">DSM 22376</strain>
    </source>
</reference>
<protein>
    <submittedName>
        <fullName evidence="2">Putative phage abortive infection protein</fullName>
    </submittedName>
</protein>
<gene>
    <name evidence="2" type="ORF">SAMN05443667_11596</name>
</gene>
<dbReference type="AlphaFoldDB" id="A0A1H4FXK7"/>
<feature type="transmembrane region" description="Helical" evidence="1">
    <location>
        <begin position="46"/>
        <end position="65"/>
    </location>
</feature>
<dbReference type="Proteomes" id="UP000198951">
    <property type="component" value="Unassembled WGS sequence"/>
</dbReference>
<keyword evidence="1" id="KW-0472">Membrane</keyword>